<dbReference type="PRINTS" id="PR01036">
    <property type="entry name" value="TCRTETB"/>
</dbReference>
<keyword evidence="6 7" id="KW-0472">Membrane</keyword>
<dbReference type="PANTHER" id="PTHR23501:SF174">
    <property type="entry name" value="MULTIDRUG EXPORT PROTEIN EMRB-RELATED"/>
    <property type="match status" value="1"/>
</dbReference>
<dbReference type="PROSITE" id="PS00217">
    <property type="entry name" value="SUGAR_TRANSPORT_2"/>
    <property type="match status" value="1"/>
</dbReference>
<dbReference type="Proteomes" id="UP000002432">
    <property type="component" value="Chromosome"/>
</dbReference>
<name>Q1IRM2_KORVE</name>
<feature type="domain" description="Major facilitator superfamily (MFS) profile" evidence="8">
    <location>
        <begin position="19"/>
        <end position="521"/>
    </location>
</feature>
<dbReference type="GO" id="GO:0005886">
    <property type="term" value="C:plasma membrane"/>
    <property type="evidence" value="ECO:0007669"/>
    <property type="project" value="UniProtKB-SubCell"/>
</dbReference>
<evidence type="ECO:0000256" key="7">
    <source>
        <dbReference type="SAM" id="Phobius"/>
    </source>
</evidence>
<dbReference type="EnsemblBacteria" id="ABF40478">
    <property type="protein sequence ID" value="ABF40478"/>
    <property type="gene ID" value="Acid345_1476"/>
</dbReference>
<dbReference type="EMBL" id="CP000360">
    <property type="protein sequence ID" value="ABF40478.1"/>
    <property type="molecule type" value="Genomic_DNA"/>
</dbReference>
<keyword evidence="2" id="KW-0813">Transport</keyword>
<dbReference type="GO" id="GO:0022857">
    <property type="term" value="F:transmembrane transporter activity"/>
    <property type="evidence" value="ECO:0007669"/>
    <property type="project" value="InterPro"/>
</dbReference>
<sequence length="530" mass="57372">MSSAAVQQQEASATSPWLIAIAVMLATFMEVLDTSIASVALPHIAGSLSATNDEATWVLTSYLVANAIILPASTWFALRFGRKRFLIICIAIFTVSSFACGAATSLWMILAARAIQGAGGGALQPLSQAILLESFPPQKRGLAMAVFALGVVVAPVLGPTFGGWLTDTYSWRWAFYINIPIGILAVFMILRYVVDPPYIKNAKPGRIDAIGLGLLAVWLGALQIILDKGQEVDWWSATWLRWATLVLLVTFIAFLWWQFTAEKPLVNLRVFTHRNFTLGCIMIGLFGAVIYGMVTLLPLFYQELMGYTALNAGIAVSPRGVGAIVAMPIIGILTSRIDNRWLIAFGFALFGICSIWFGEVYLGIGPWTFIWAIILSGFASGCVFVPLSTTTMAGLRNEEIGNASGLYNLLRNIGGSIGISIVNMIVARHSQTHRNDLVHNISAQNPNFHNQFGAIANGLKDAGSGGNGAPLWDSTTRAWGVVNGMVERQARLWSYVDDFRYLALVCFACVPLVFMLKKAVAKKGAVGAAH</sequence>
<feature type="transmembrane region" description="Helical" evidence="7">
    <location>
        <begin position="409"/>
        <end position="427"/>
    </location>
</feature>
<evidence type="ECO:0000256" key="4">
    <source>
        <dbReference type="ARBA" id="ARBA00022692"/>
    </source>
</evidence>
<dbReference type="OrthoDB" id="102502at2"/>
<keyword evidence="10" id="KW-1185">Reference proteome</keyword>
<evidence type="ECO:0000256" key="2">
    <source>
        <dbReference type="ARBA" id="ARBA00022448"/>
    </source>
</evidence>
<dbReference type="SUPFAM" id="SSF103473">
    <property type="entry name" value="MFS general substrate transporter"/>
    <property type="match status" value="1"/>
</dbReference>
<dbReference type="InterPro" id="IPR020846">
    <property type="entry name" value="MFS_dom"/>
</dbReference>
<dbReference type="Gene3D" id="1.20.1720.10">
    <property type="entry name" value="Multidrug resistance protein D"/>
    <property type="match status" value="1"/>
</dbReference>
<feature type="transmembrane region" description="Helical" evidence="7">
    <location>
        <begin position="313"/>
        <end position="334"/>
    </location>
</feature>
<feature type="transmembrane region" description="Helical" evidence="7">
    <location>
        <begin position="142"/>
        <end position="161"/>
    </location>
</feature>
<feature type="transmembrane region" description="Helical" evidence="7">
    <location>
        <begin position="57"/>
        <end position="78"/>
    </location>
</feature>
<keyword evidence="5 7" id="KW-1133">Transmembrane helix</keyword>
<dbReference type="InterPro" id="IPR011701">
    <property type="entry name" value="MFS"/>
</dbReference>
<comment type="subcellular location">
    <subcellularLocation>
        <location evidence="1">Cell membrane</location>
        <topology evidence="1">Multi-pass membrane protein</topology>
    </subcellularLocation>
</comment>
<evidence type="ECO:0000313" key="9">
    <source>
        <dbReference type="EMBL" id="ABF40478.1"/>
    </source>
</evidence>
<feature type="transmembrane region" description="Helical" evidence="7">
    <location>
        <begin position="206"/>
        <end position="226"/>
    </location>
</feature>
<feature type="transmembrane region" description="Helical" evidence="7">
    <location>
        <begin position="17"/>
        <end position="45"/>
    </location>
</feature>
<feature type="transmembrane region" description="Helical" evidence="7">
    <location>
        <begin position="368"/>
        <end position="388"/>
    </location>
</feature>
<dbReference type="InterPro" id="IPR005829">
    <property type="entry name" value="Sugar_transporter_CS"/>
</dbReference>
<evidence type="ECO:0000259" key="8">
    <source>
        <dbReference type="PROSITE" id="PS50850"/>
    </source>
</evidence>
<reference evidence="9 10" key="1">
    <citation type="journal article" date="2009" name="Appl. Environ. Microbiol.">
        <title>Three genomes from the phylum Acidobacteria provide insight into the lifestyles of these microorganisms in soils.</title>
        <authorList>
            <person name="Ward N.L."/>
            <person name="Challacombe J.F."/>
            <person name="Janssen P.H."/>
            <person name="Henrissat B."/>
            <person name="Coutinho P.M."/>
            <person name="Wu M."/>
            <person name="Xie G."/>
            <person name="Haft D.H."/>
            <person name="Sait M."/>
            <person name="Badger J."/>
            <person name="Barabote R.D."/>
            <person name="Bradley B."/>
            <person name="Brettin T.S."/>
            <person name="Brinkac L.M."/>
            <person name="Bruce D."/>
            <person name="Creasy T."/>
            <person name="Daugherty S.C."/>
            <person name="Davidsen T.M."/>
            <person name="DeBoy R.T."/>
            <person name="Detter J.C."/>
            <person name="Dodson R.J."/>
            <person name="Durkin A.S."/>
            <person name="Ganapathy A."/>
            <person name="Gwinn-Giglio M."/>
            <person name="Han C.S."/>
            <person name="Khouri H."/>
            <person name="Kiss H."/>
            <person name="Kothari S.P."/>
            <person name="Madupu R."/>
            <person name="Nelson K.E."/>
            <person name="Nelson W.C."/>
            <person name="Paulsen I."/>
            <person name="Penn K."/>
            <person name="Ren Q."/>
            <person name="Rosovitz M.J."/>
            <person name="Selengut J.D."/>
            <person name="Shrivastava S."/>
            <person name="Sullivan S.A."/>
            <person name="Tapia R."/>
            <person name="Thompson L.S."/>
            <person name="Watkins K.L."/>
            <person name="Yang Q."/>
            <person name="Yu C."/>
            <person name="Zafar N."/>
            <person name="Zhou L."/>
            <person name="Kuske C.R."/>
        </authorList>
    </citation>
    <scope>NUCLEOTIDE SEQUENCE [LARGE SCALE GENOMIC DNA]</scope>
    <source>
        <strain evidence="9 10">Ellin345</strain>
    </source>
</reference>
<dbReference type="RefSeq" id="WP_011522280.1">
    <property type="nucleotide sequence ID" value="NC_008009.1"/>
</dbReference>
<protein>
    <submittedName>
        <fullName evidence="9">Drug resistance transporter EmrB/QacA subfamily</fullName>
    </submittedName>
</protein>
<dbReference type="AlphaFoldDB" id="Q1IRM2"/>
<evidence type="ECO:0000256" key="3">
    <source>
        <dbReference type="ARBA" id="ARBA00022475"/>
    </source>
</evidence>
<dbReference type="InterPro" id="IPR036259">
    <property type="entry name" value="MFS_trans_sf"/>
</dbReference>
<evidence type="ECO:0000256" key="6">
    <source>
        <dbReference type="ARBA" id="ARBA00023136"/>
    </source>
</evidence>
<feature type="transmembrane region" description="Helical" evidence="7">
    <location>
        <begin position="278"/>
        <end position="301"/>
    </location>
</feature>
<feature type="transmembrane region" description="Helical" evidence="7">
    <location>
        <begin position="85"/>
        <end position="109"/>
    </location>
</feature>
<evidence type="ECO:0000256" key="1">
    <source>
        <dbReference type="ARBA" id="ARBA00004651"/>
    </source>
</evidence>
<keyword evidence="3" id="KW-1003">Cell membrane</keyword>
<organism evidence="9 10">
    <name type="scientific">Koribacter versatilis (strain Ellin345)</name>
    <dbReference type="NCBI Taxonomy" id="204669"/>
    <lineage>
        <taxon>Bacteria</taxon>
        <taxon>Pseudomonadati</taxon>
        <taxon>Acidobacteriota</taxon>
        <taxon>Terriglobia</taxon>
        <taxon>Terriglobales</taxon>
        <taxon>Candidatus Korobacteraceae</taxon>
        <taxon>Candidatus Korobacter</taxon>
    </lineage>
</organism>
<proteinExistence type="predicted"/>
<gene>
    <name evidence="9" type="ordered locus">Acid345_1476</name>
</gene>
<evidence type="ECO:0000313" key="10">
    <source>
        <dbReference type="Proteomes" id="UP000002432"/>
    </source>
</evidence>
<feature type="transmembrane region" description="Helical" evidence="7">
    <location>
        <begin position="499"/>
        <end position="516"/>
    </location>
</feature>
<feature type="transmembrane region" description="Helical" evidence="7">
    <location>
        <begin position="238"/>
        <end position="257"/>
    </location>
</feature>
<evidence type="ECO:0000256" key="5">
    <source>
        <dbReference type="ARBA" id="ARBA00022989"/>
    </source>
</evidence>
<dbReference type="HOGENOM" id="CLU_000960_28_0_0"/>
<dbReference type="eggNOG" id="COG2814">
    <property type="taxonomic scope" value="Bacteria"/>
</dbReference>
<dbReference type="InterPro" id="IPR004638">
    <property type="entry name" value="EmrB-like"/>
</dbReference>
<dbReference type="STRING" id="204669.Acid345_1476"/>
<feature type="transmembrane region" description="Helical" evidence="7">
    <location>
        <begin position="173"/>
        <end position="194"/>
    </location>
</feature>
<keyword evidence="4 7" id="KW-0812">Transmembrane</keyword>
<dbReference type="Pfam" id="PF07690">
    <property type="entry name" value="MFS_1"/>
    <property type="match status" value="1"/>
</dbReference>
<dbReference type="PROSITE" id="PS50850">
    <property type="entry name" value="MFS"/>
    <property type="match status" value="1"/>
</dbReference>
<dbReference type="PANTHER" id="PTHR23501">
    <property type="entry name" value="MAJOR FACILITATOR SUPERFAMILY"/>
    <property type="match status" value="1"/>
</dbReference>
<dbReference type="NCBIfam" id="TIGR00711">
    <property type="entry name" value="efflux_EmrB"/>
    <property type="match status" value="1"/>
</dbReference>
<dbReference type="CDD" id="cd17503">
    <property type="entry name" value="MFS_LmrB_MDR_like"/>
    <property type="match status" value="1"/>
</dbReference>
<accession>Q1IRM2</accession>
<feature type="transmembrane region" description="Helical" evidence="7">
    <location>
        <begin position="341"/>
        <end position="362"/>
    </location>
</feature>
<dbReference type="KEGG" id="aba:Acid345_1476"/>
<dbReference type="Gene3D" id="1.20.1250.20">
    <property type="entry name" value="MFS general substrate transporter like domains"/>
    <property type="match status" value="1"/>
</dbReference>